<dbReference type="Pfam" id="PF01841">
    <property type="entry name" value="Transglut_core"/>
    <property type="match status" value="1"/>
</dbReference>
<comment type="caution">
    <text evidence="2">The sequence shown here is derived from an EMBL/GenBank/DDBJ whole genome shotgun (WGS) entry which is preliminary data.</text>
</comment>
<keyword evidence="3" id="KW-1185">Reference proteome</keyword>
<evidence type="ECO:0000313" key="3">
    <source>
        <dbReference type="Proteomes" id="UP000295632"/>
    </source>
</evidence>
<name>A0A4R6TWD5_9BACI</name>
<organism evidence="2 3">
    <name type="scientific">Aureibacillus halotolerans</name>
    <dbReference type="NCBI Taxonomy" id="1508390"/>
    <lineage>
        <taxon>Bacteria</taxon>
        <taxon>Bacillati</taxon>
        <taxon>Bacillota</taxon>
        <taxon>Bacilli</taxon>
        <taxon>Bacillales</taxon>
        <taxon>Bacillaceae</taxon>
        <taxon>Aureibacillus</taxon>
    </lineage>
</organism>
<dbReference type="SUPFAM" id="SSF54001">
    <property type="entry name" value="Cysteine proteinases"/>
    <property type="match status" value="1"/>
</dbReference>
<dbReference type="Gene3D" id="3.10.620.30">
    <property type="match status" value="1"/>
</dbReference>
<dbReference type="PANTHER" id="PTHR33490:SF3">
    <property type="entry name" value="CONSERVED INTEGRAL MEMBRANE PROTEIN"/>
    <property type="match status" value="1"/>
</dbReference>
<dbReference type="InterPro" id="IPR038765">
    <property type="entry name" value="Papain-like_cys_pep_sf"/>
</dbReference>
<accession>A0A4R6TWD5</accession>
<dbReference type="PANTHER" id="PTHR33490">
    <property type="entry name" value="BLR5614 PROTEIN-RELATED"/>
    <property type="match status" value="1"/>
</dbReference>
<dbReference type="EMBL" id="SNYJ01000017">
    <property type="protein sequence ID" value="TDQ36563.1"/>
    <property type="molecule type" value="Genomic_DNA"/>
</dbReference>
<proteinExistence type="predicted"/>
<sequence>MNMEAFLEKTRVVNVDHPTILHRAETLFHSSQTDVEKAEAAFLFVRDNISHSWDIQGQVVTVTASEVLAAKEGICYAKANLLAALLRGEGIPTGFCYQRLRLFDTPDSAFCLHA</sequence>
<evidence type="ECO:0000259" key="1">
    <source>
        <dbReference type="Pfam" id="PF01841"/>
    </source>
</evidence>
<evidence type="ECO:0000313" key="2">
    <source>
        <dbReference type="EMBL" id="TDQ36563.1"/>
    </source>
</evidence>
<dbReference type="InterPro" id="IPR002931">
    <property type="entry name" value="Transglutaminase-like"/>
</dbReference>
<gene>
    <name evidence="2" type="ORF">EV213_11727</name>
</gene>
<reference evidence="2 3" key="1">
    <citation type="submission" date="2019-03" db="EMBL/GenBank/DDBJ databases">
        <title>Genomic Encyclopedia of Type Strains, Phase IV (KMG-IV): sequencing the most valuable type-strain genomes for metagenomic binning, comparative biology and taxonomic classification.</title>
        <authorList>
            <person name="Goeker M."/>
        </authorList>
    </citation>
    <scope>NUCLEOTIDE SEQUENCE [LARGE SCALE GENOMIC DNA]</scope>
    <source>
        <strain evidence="2 3">DSM 28697</strain>
    </source>
</reference>
<feature type="domain" description="Transglutaminase-like" evidence="1">
    <location>
        <begin position="25"/>
        <end position="101"/>
    </location>
</feature>
<dbReference type="AlphaFoldDB" id="A0A4R6TWD5"/>
<protein>
    <submittedName>
        <fullName evidence="2">Transglutaminase superfamily protein</fullName>
    </submittedName>
</protein>
<dbReference type="Proteomes" id="UP000295632">
    <property type="component" value="Unassembled WGS sequence"/>
</dbReference>